<keyword evidence="1" id="KW-0479">Metal-binding</keyword>
<dbReference type="InterPro" id="IPR001138">
    <property type="entry name" value="Zn2Cys6_DnaBD"/>
</dbReference>
<organism evidence="5 6">
    <name type="scientific">Dactylellina haptotyla (strain CBS 200.50)</name>
    <name type="common">Nematode-trapping fungus</name>
    <name type="synonym">Monacrosporium haptotylum</name>
    <dbReference type="NCBI Taxonomy" id="1284197"/>
    <lineage>
        <taxon>Eukaryota</taxon>
        <taxon>Fungi</taxon>
        <taxon>Dikarya</taxon>
        <taxon>Ascomycota</taxon>
        <taxon>Pezizomycotina</taxon>
        <taxon>Orbiliomycetes</taxon>
        <taxon>Orbiliales</taxon>
        <taxon>Orbiliaceae</taxon>
        <taxon>Dactylellina</taxon>
    </lineage>
</organism>
<evidence type="ECO:0000259" key="4">
    <source>
        <dbReference type="PROSITE" id="PS50048"/>
    </source>
</evidence>
<dbReference type="GO" id="GO:0006351">
    <property type="term" value="P:DNA-templated transcription"/>
    <property type="evidence" value="ECO:0007669"/>
    <property type="project" value="InterPro"/>
</dbReference>
<evidence type="ECO:0000256" key="1">
    <source>
        <dbReference type="ARBA" id="ARBA00022723"/>
    </source>
</evidence>
<dbReference type="Pfam" id="PF04082">
    <property type="entry name" value="Fungal_trans"/>
    <property type="match status" value="1"/>
</dbReference>
<gene>
    <name evidence="5" type="ORF">H072_155</name>
</gene>
<dbReference type="AlphaFoldDB" id="S8C2G1"/>
<dbReference type="Proteomes" id="UP000015100">
    <property type="component" value="Unassembled WGS sequence"/>
</dbReference>
<accession>S8C2G1</accession>
<protein>
    <recommendedName>
        <fullName evidence="4">Zn(2)-C6 fungal-type domain-containing protein</fullName>
    </recommendedName>
</protein>
<dbReference type="GO" id="GO:0008270">
    <property type="term" value="F:zinc ion binding"/>
    <property type="evidence" value="ECO:0007669"/>
    <property type="project" value="InterPro"/>
</dbReference>
<dbReference type="Gene3D" id="4.10.240.10">
    <property type="entry name" value="Zn(2)-C6 fungal-type DNA-binding domain"/>
    <property type="match status" value="1"/>
</dbReference>
<dbReference type="eggNOG" id="ENOG502RF8N">
    <property type="taxonomic scope" value="Eukaryota"/>
</dbReference>
<evidence type="ECO:0000256" key="3">
    <source>
        <dbReference type="SAM" id="MobiDB-lite"/>
    </source>
</evidence>
<dbReference type="OMA" id="HARYELM"/>
<dbReference type="InterPro" id="IPR036864">
    <property type="entry name" value="Zn2-C6_fun-type_DNA-bd_sf"/>
</dbReference>
<dbReference type="SUPFAM" id="SSF57701">
    <property type="entry name" value="Zn2/Cys6 DNA-binding domain"/>
    <property type="match status" value="1"/>
</dbReference>
<dbReference type="HOGENOM" id="CLU_015502_1_1_1"/>
<evidence type="ECO:0000313" key="5">
    <source>
        <dbReference type="EMBL" id="EPS45868.1"/>
    </source>
</evidence>
<feature type="compositionally biased region" description="Low complexity" evidence="3">
    <location>
        <begin position="83"/>
        <end position="101"/>
    </location>
</feature>
<keyword evidence="6" id="KW-1185">Reference proteome</keyword>
<feature type="domain" description="Zn(2)-C6 fungal-type" evidence="4">
    <location>
        <begin position="21"/>
        <end position="51"/>
    </location>
</feature>
<sequence length="599" mass="65856">MADLEASGKGKRQAGKPSLLACWECRRKHVKCDASQPICSRCTKNSLNCTYVPSRRGYQGSVPRRRNRIPGSPAAQLLISPGPSTDLSPSASPSLAPQSPDIRISGAITPTSIPASSRAFVEIPGTRPVFRPNATPSQQSFSSSFAGTNPSFQDDEYLLGLFYSHFYPTHPFLVPQNCYKTQSYPVYLRLVVQLAGSQFAPRKSNDDLVDAVDAQLAAASGSSVYLVQSLLLFAIVLHARLDMAKAFIVLARACEMAINLGMNRYGFAAEYGNNDAVKEESYRRTWWELYVVDGYFAGLHRQTSFKCNLVELSASLPCSEHLYVKGMLRTPFVSLHQFDQRLFSNESVDFGSACYRIAAIRILARAIAIAGSGHGVQDEVQAVDNALRAWRLHLPAEKTEFFNDLDIVDHMMLQAHSFIDYTYILIHFPRSELALNLPSISDLACVPRADRVYSASSQDAIKSITACKDLSNLASLPVVKHSPLFICCLVFGCVVQLSACSSQPYSCTLQHRERVAVMTGLLKQMSQFWPLAGDVLHHLNRIAGVVFRDDSVADSYTPHTTPSEVIDMTSIPDTMAWLDQLFAGGDSSMAAASELIFGH</sequence>
<comment type="caution">
    <text evidence="5">The sequence shown here is derived from an EMBL/GenBank/DDBJ whole genome shotgun (WGS) entry which is preliminary data.</text>
</comment>
<dbReference type="OrthoDB" id="10067394at2759"/>
<proteinExistence type="predicted"/>
<dbReference type="InterPro" id="IPR007219">
    <property type="entry name" value="XnlR_reg_dom"/>
</dbReference>
<dbReference type="PANTHER" id="PTHR47431:SF2">
    <property type="entry name" value="ZN(II)2CYS6 TRANSCRIPTION FACTOR (EUROFUNG)"/>
    <property type="match status" value="1"/>
</dbReference>
<dbReference type="PROSITE" id="PS00463">
    <property type="entry name" value="ZN2_CY6_FUNGAL_1"/>
    <property type="match status" value="1"/>
</dbReference>
<dbReference type="CDD" id="cd12148">
    <property type="entry name" value="fungal_TF_MHR"/>
    <property type="match status" value="1"/>
</dbReference>
<reference evidence="6" key="2">
    <citation type="submission" date="2013-04" db="EMBL/GenBank/DDBJ databases">
        <title>Genomic mechanisms accounting for the adaptation to parasitism in nematode-trapping fungi.</title>
        <authorList>
            <person name="Ahren D.G."/>
        </authorList>
    </citation>
    <scope>NUCLEOTIDE SEQUENCE [LARGE SCALE GENOMIC DNA]</scope>
    <source>
        <strain evidence="6">CBS 200.50</strain>
    </source>
</reference>
<dbReference type="GO" id="GO:0003677">
    <property type="term" value="F:DNA binding"/>
    <property type="evidence" value="ECO:0007669"/>
    <property type="project" value="InterPro"/>
</dbReference>
<dbReference type="Pfam" id="PF00172">
    <property type="entry name" value="Zn_clus"/>
    <property type="match status" value="1"/>
</dbReference>
<dbReference type="CDD" id="cd00067">
    <property type="entry name" value="GAL4"/>
    <property type="match status" value="1"/>
</dbReference>
<dbReference type="SMART" id="SM00066">
    <property type="entry name" value="GAL4"/>
    <property type="match status" value="1"/>
</dbReference>
<name>S8C2G1_DACHA</name>
<dbReference type="PROSITE" id="PS50048">
    <property type="entry name" value="ZN2_CY6_FUNGAL_2"/>
    <property type="match status" value="1"/>
</dbReference>
<feature type="region of interest" description="Disordered" evidence="3">
    <location>
        <begin position="56"/>
        <end position="101"/>
    </location>
</feature>
<dbReference type="STRING" id="1284197.S8C2G1"/>
<evidence type="ECO:0000313" key="6">
    <source>
        <dbReference type="Proteomes" id="UP000015100"/>
    </source>
</evidence>
<dbReference type="EMBL" id="AQGS01000003">
    <property type="protein sequence ID" value="EPS45868.1"/>
    <property type="molecule type" value="Genomic_DNA"/>
</dbReference>
<keyword evidence="2" id="KW-0539">Nucleus</keyword>
<dbReference type="PANTHER" id="PTHR47431">
    <property type="entry name" value="ZN(II)2CYS6 TRANSCRIPTION FACTOR (EUROFUNG)-RELATED"/>
    <property type="match status" value="1"/>
</dbReference>
<reference evidence="5 6" key="1">
    <citation type="journal article" date="2013" name="PLoS Genet.">
        <title>Genomic mechanisms accounting for the adaptation to parasitism in nematode-trapping fungi.</title>
        <authorList>
            <person name="Meerupati T."/>
            <person name="Andersson K.M."/>
            <person name="Friman E."/>
            <person name="Kumar D."/>
            <person name="Tunlid A."/>
            <person name="Ahren D."/>
        </authorList>
    </citation>
    <scope>NUCLEOTIDE SEQUENCE [LARGE SCALE GENOMIC DNA]</scope>
    <source>
        <strain evidence="5 6">CBS 200.50</strain>
    </source>
</reference>
<evidence type="ECO:0000256" key="2">
    <source>
        <dbReference type="ARBA" id="ARBA00023242"/>
    </source>
</evidence>
<dbReference type="GO" id="GO:0000981">
    <property type="term" value="F:DNA-binding transcription factor activity, RNA polymerase II-specific"/>
    <property type="evidence" value="ECO:0007669"/>
    <property type="project" value="InterPro"/>
</dbReference>